<reference evidence="1" key="1">
    <citation type="submission" date="2019-11" db="EMBL/GenBank/DDBJ databases">
        <title>Epiphytic Pseudomonas syringae from cherry orchards.</title>
        <authorList>
            <person name="Hulin M.T."/>
        </authorList>
    </citation>
    <scope>NUCLEOTIDE SEQUENCE</scope>
    <source>
        <strain evidence="1">PA-2-1F</strain>
    </source>
</reference>
<evidence type="ECO:0000313" key="2">
    <source>
        <dbReference type="Proteomes" id="UP000814126"/>
    </source>
</evidence>
<protein>
    <submittedName>
        <fullName evidence="1">Uncharacterized protein</fullName>
    </submittedName>
</protein>
<comment type="caution">
    <text evidence="1">The sequence shown here is derived from an EMBL/GenBank/DDBJ whole genome shotgun (WGS) entry which is preliminary data.</text>
</comment>
<name>A0AAP2S3U7_9PSED</name>
<accession>A0AAP2S3U7</accession>
<sequence length="96" mass="10702">MAIAKPPVPVFALVAKNNTDACARPDGNTAEIGGHWHIKTLFLGFDYSLEIEICVALSVKIYIYRVEHHFAPELFRKALSGIPHGTRRVGIVQDCW</sequence>
<dbReference type="Proteomes" id="UP000814126">
    <property type="component" value="Unassembled WGS sequence"/>
</dbReference>
<dbReference type="AlphaFoldDB" id="A0AAP2S3U7"/>
<proteinExistence type="predicted"/>
<dbReference type="EMBL" id="WJZX01000082">
    <property type="protein sequence ID" value="MCF5656946.1"/>
    <property type="molecule type" value="Genomic_DNA"/>
</dbReference>
<evidence type="ECO:0000313" key="1">
    <source>
        <dbReference type="EMBL" id="MCF5656946.1"/>
    </source>
</evidence>
<gene>
    <name evidence="1" type="ORF">GIV46_18195</name>
</gene>
<organism evidence="1 2">
    <name type="scientific">Pseudomonas poae</name>
    <dbReference type="NCBI Taxonomy" id="200451"/>
    <lineage>
        <taxon>Bacteria</taxon>
        <taxon>Pseudomonadati</taxon>
        <taxon>Pseudomonadota</taxon>
        <taxon>Gammaproteobacteria</taxon>
        <taxon>Pseudomonadales</taxon>
        <taxon>Pseudomonadaceae</taxon>
        <taxon>Pseudomonas</taxon>
    </lineage>
</organism>